<proteinExistence type="predicted"/>
<dbReference type="EMBL" id="SODV01000001">
    <property type="protein sequence ID" value="TDW99351.1"/>
    <property type="molecule type" value="Genomic_DNA"/>
</dbReference>
<organism evidence="4 5">
    <name type="scientific">Dinghuibacter silviterrae</name>
    <dbReference type="NCBI Taxonomy" id="1539049"/>
    <lineage>
        <taxon>Bacteria</taxon>
        <taxon>Pseudomonadati</taxon>
        <taxon>Bacteroidota</taxon>
        <taxon>Chitinophagia</taxon>
        <taxon>Chitinophagales</taxon>
        <taxon>Chitinophagaceae</taxon>
        <taxon>Dinghuibacter</taxon>
    </lineage>
</organism>
<dbReference type="NCBIfam" id="TIGR03521">
    <property type="entry name" value="GldG"/>
    <property type="match status" value="1"/>
</dbReference>
<evidence type="ECO:0000259" key="2">
    <source>
        <dbReference type="Pfam" id="PF09822"/>
    </source>
</evidence>
<keyword evidence="1" id="KW-1133">Transmembrane helix</keyword>
<dbReference type="InterPro" id="IPR055396">
    <property type="entry name" value="DUF7088"/>
</dbReference>
<dbReference type="InterPro" id="IPR019196">
    <property type="entry name" value="ABC_transp_unknown"/>
</dbReference>
<name>A0A4R8DMX2_9BACT</name>
<evidence type="ECO:0000256" key="1">
    <source>
        <dbReference type="SAM" id="Phobius"/>
    </source>
</evidence>
<sequence length="559" mass="62668">MKRYSWLFLLAGLVLVNILASKLHVRVDMTQEKRFSLSEPTRRILRELDSPVFVEVYLKGDFPAVFRNLASATGDLLREMQDESGGRLVFRFIKPGEGLPDSLQARVFDSLSAMGLKPYTLTVSAKPGEESSQRTIFPAAVVRYGDKAEPVDLSNDKGDDAESRINNAESLLEFKFANAIHLLSRKKAPRIAYLLGNGEPMDLTSFDAITTLARNYVTDTLNLFRIPFIPEAYSAVVITKPLQAFSEFDKLKIDQYVMRGGKVLWLIDNLYAEMDSLRQTNQFVAFDRGLNLGDQLFRYGVRINYDLVQDMQCDQVPLAVGTVGGKPQMQLVPWPYFPLLNPSDDHPITKNLDPVLGTFVNSIDTVKAVGIKKTILLSTSNYSRILSTPAIVSWESVKQAPDPAQYNLKGIPAGVLLEGAFHSFYENRLPSAFRDSLQAMGRPFVAEATVPAKMIVVADGDLILNAVSRETGPLPMGTNPYTQDQYANKDFFQNAVAYLTDSSGVIETRNKQLVLRSLDRQKVEDERLQWQLINIVLPILLVILGGGIYQQIRKRQYQR</sequence>
<keyword evidence="1" id="KW-0472">Membrane</keyword>
<reference evidence="4 5" key="1">
    <citation type="submission" date="2019-03" db="EMBL/GenBank/DDBJ databases">
        <title>Genomic Encyclopedia of Type Strains, Phase IV (KMG-IV): sequencing the most valuable type-strain genomes for metagenomic binning, comparative biology and taxonomic classification.</title>
        <authorList>
            <person name="Goeker M."/>
        </authorList>
    </citation>
    <scope>NUCLEOTIDE SEQUENCE [LARGE SCALE GENOMIC DNA]</scope>
    <source>
        <strain evidence="4 5">DSM 100059</strain>
    </source>
</reference>
<dbReference type="RefSeq" id="WP_133989972.1">
    <property type="nucleotide sequence ID" value="NZ_SODV01000001.1"/>
</dbReference>
<evidence type="ECO:0000313" key="4">
    <source>
        <dbReference type="EMBL" id="TDW99351.1"/>
    </source>
</evidence>
<dbReference type="Pfam" id="PF09822">
    <property type="entry name" value="ABC_transp_aux"/>
    <property type="match status" value="1"/>
</dbReference>
<keyword evidence="1" id="KW-0812">Transmembrane</keyword>
<dbReference type="AlphaFoldDB" id="A0A4R8DMX2"/>
<dbReference type="Pfam" id="PF23357">
    <property type="entry name" value="DUF7088"/>
    <property type="match status" value="1"/>
</dbReference>
<gene>
    <name evidence="4" type="ORF">EDB95_0360</name>
</gene>
<accession>A0A4R8DMX2</accession>
<feature type="transmembrane region" description="Helical" evidence="1">
    <location>
        <begin position="528"/>
        <end position="549"/>
    </location>
</feature>
<evidence type="ECO:0000313" key="5">
    <source>
        <dbReference type="Proteomes" id="UP000294498"/>
    </source>
</evidence>
<dbReference type="InterPro" id="IPR019863">
    <property type="entry name" value="Motility-assoc_ABC-rel_GldG"/>
</dbReference>
<feature type="domain" description="DUF7088" evidence="3">
    <location>
        <begin position="31"/>
        <end position="143"/>
    </location>
</feature>
<dbReference type="OrthoDB" id="9777219at2"/>
<evidence type="ECO:0000259" key="3">
    <source>
        <dbReference type="Pfam" id="PF23357"/>
    </source>
</evidence>
<feature type="domain" description="ABC-type uncharacterised transport system" evidence="2">
    <location>
        <begin position="189"/>
        <end position="495"/>
    </location>
</feature>
<comment type="caution">
    <text evidence="4">The sequence shown here is derived from an EMBL/GenBank/DDBJ whole genome shotgun (WGS) entry which is preliminary data.</text>
</comment>
<protein>
    <submittedName>
        <fullName evidence="4">Gliding-associated putative ABC transporter substrate-binding component GldG</fullName>
    </submittedName>
</protein>
<dbReference type="Proteomes" id="UP000294498">
    <property type="component" value="Unassembled WGS sequence"/>
</dbReference>
<keyword evidence="5" id="KW-1185">Reference proteome</keyword>